<accession>A0A7C3YGQ9</accession>
<sequence length="182" mass="20763">MVATKLKRLSVAVDDKILGILERLSKNENKTISDIIRTAILTYAEIMTGGEPQVETIKKYEEFLTRRDHVIVDLEIWIALLDFINETGNDKLWKTIEEIGYESGLEFKVKGLTLSDVLKSLEFKNILKEKTENGVTVLILTTRNEINLITHYLRGVFKAMGISADIISGVRRLVIIEKEKEQ</sequence>
<organism evidence="2">
    <name type="scientific">Geoglobus ahangari</name>
    <dbReference type="NCBI Taxonomy" id="113653"/>
    <lineage>
        <taxon>Archaea</taxon>
        <taxon>Methanobacteriati</taxon>
        <taxon>Methanobacteriota</taxon>
        <taxon>Archaeoglobi</taxon>
        <taxon>Archaeoglobales</taxon>
        <taxon>Archaeoglobaceae</taxon>
        <taxon>Geoglobus</taxon>
    </lineage>
</organism>
<dbReference type="AlphaFoldDB" id="A0A7C3YGQ9"/>
<name>A0A7C3YGQ9_9EURY</name>
<dbReference type="CDD" id="cd22235">
    <property type="entry name" value="RHH_CopG_archaea"/>
    <property type="match status" value="1"/>
</dbReference>
<dbReference type="EMBL" id="DTPI01000017">
    <property type="protein sequence ID" value="HGE66001.1"/>
    <property type="molecule type" value="Genomic_DNA"/>
</dbReference>
<dbReference type="EMBL" id="DTAK01000057">
    <property type="protein sequence ID" value="HGU59897.1"/>
    <property type="molecule type" value="Genomic_DNA"/>
</dbReference>
<evidence type="ECO:0000313" key="3">
    <source>
        <dbReference type="EMBL" id="HGU59897.1"/>
    </source>
</evidence>
<evidence type="ECO:0000313" key="2">
    <source>
        <dbReference type="EMBL" id="HGE66001.1"/>
    </source>
</evidence>
<dbReference type="Pfam" id="PF01402">
    <property type="entry name" value="RHH_1"/>
    <property type="match status" value="1"/>
</dbReference>
<feature type="domain" description="Ribbon-helix-helix protein CopG" evidence="1">
    <location>
        <begin position="7"/>
        <end position="45"/>
    </location>
</feature>
<dbReference type="GO" id="GO:0006355">
    <property type="term" value="P:regulation of DNA-templated transcription"/>
    <property type="evidence" value="ECO:0007669"/>
    <property type="project" value="InterPro"/>
</dbReference>
<reference evidence="2" key="1">
    <citation type="journal article" date="2020" name="mSystems">
        <title>Genome- and Community-Level Interaction Insights into Carbon Utilization and Element Cycling Functions of Hydrothermarchaeota in Hydrothermal Sediment.</title>
        <authorList>
            <person name="Zhou Z."/>
            <person name="Liu Y."/>
            <person name="Xu W."/>
            <person name="Pan J."/>
            <person name="Luo Z.H."/>
            <person name="Li M."/>
        </authorList>
    </citation>
    <scope>NUCLEOTIDE SEQUENCE [LARGE SCALE GENOMIC DNA]</scope>
    <source>
        <strain evidence="3">SpSt-62</strain>
        <strain evidence="2">SpSt-97</strain>
    </source>
</reference>
<comment type="caution">
    <text evidence="2">The sequence shown here is derived from an EMBL/GenBank/DDBJ whole genome shotgun (WGS) entry which is preliminary data.</text>
</comment>
<protein>
    <submittedName>
        <fullName evidence="2">CopG family transcriptional regulator</fullName>
    </submittedName>
</protein>
<proteinExistence type="predicted"/>
<gene>
    <name evidence="3" type="ORF">ENT89_07170</name>
    <name evidence="2" type="ORF">ENX77_02575</name>
</gene>
<evidence type="ECO:0000259" key="1">
    <source>
        <dbReference type="Pfam" id="PF01402"/>
    </source>
</evidence>
<dbReference type="InterPro" id="IPR002145">
    <property type="entry name" value="CopG"/>
</dbReference>